<dbReference type="GeneID" id="103308608"/>
<keyword evidence="3" id="KW-1185">Reference proteome</keyword>
<name>A0A8R2B1U5_ACYPI</name>
<dbReference type="EnsemblMetazoa" id="XM_008182295.1">
    <property type="protein sequence ID" value="XP_008180517.1"/>
    <property type="gene ID" value="LOC103308608"/>
</dbReference>
<accession>A0A8R2B1U5</accession>
<reference evidence="3" key="1">
    <citation type="submission" date="2010-06" db="EMBL/GenBank/DDBJ databases">
        <authorList>
            <person name="Jiang H."/>
            <person name="Abraham K."/>
            <person name="Ali S."/>
            <person name="Alsbrooks S.L."/>
            <person name="Anim B.N."/>
            <person name="Anosike U.S."/>
            <person name="Attaway T."/>
            <person name="Bandaranaike D.P."/>
            <person name="Battles P.K."/>
            <person name="Bell S.N."/>
            <person name="Bell A.V."/>
            <person name="Beltran B."/>
            <person name="Bickham C."/>
            <person name="Bustamante Y."/>
            <person name="Caleb T."/>
            <person name="Canada A."/>
            <person name="Cardenas V."/>
            <person name="Carter K."/>
            <person name="Chacko J."/>
            <person name="Chandrabose M.N."/>
            <person name="Chavez D."/>
            <person name="Chavez A."/>
            <person name="Chen L."/>
            <person name="Chu H.-S."/>
            <person name="Claassen K.J."/>
            <person name="Cockrell R."/>
            <person name="Collins M."/>
            <person name="Cooper J.A."/>
            <person name="Cree A."/>
            <person name="Curry S.M."/>
            <person name="Da Y."/>
            <person name="Dao M.D."/>
            <person name="Das B."/>
            <person name="Davila M.-L."/>
            <person name="Davy-Carroll L."/>
            <person name="Denson S."/>
            <person name="Dinh H."/>
            <person name="Ebong V.E."/>
            <person name="Edwards J.R."/>
            <person name="Egan A."/>
            <person name="El-Daye J."/>
            <person name="Escobedo L."/>
            <person name="Fernandez S."/>
            <person name="Fernando P.R."/>
            <person name="Flagg N."/>
            <person name="Forbes L.D."/>
            <person name="Fowler R.G."/>
            <person name="Fu Q."/>
            <person name="Gabisi R.A."/>
            <person name="Ganer J."/>
            <person name="Garbino Pronczuk A."/>
            <person name="Garcia R.M."/>
            <person name="Garner T."/>
            <person name="Garrett T.E."/>
            <person name="Gonzalez D.A."/>
            <person name="Hamid H."/>
            <person name="Hawkins E.S."/>
            <person name="Hirani K."/>
            <person name="Hogues M.E."/>
            <person name="Hollins B."/>
            <person name="Hsiao C.-H."/>
            <person name="Jabil R."/>
            <person name="James M.L."/>
            <person name="Jhangiani S.N."/>
            <person name="Johnson B."/>
            <person name="Johnson Q."/>
            <person name="Joshi V."/>
            <person name="Kalu J.B."/>
            <person name="Kam C."/>
            <person name="Kashfia A."/>
            <person name="Keebler J."/>
            <person name="Kisamo H."/>
            <person name="Kovar C.L."/>
            <person name="Lago L.A."/>
            <person name="Lai C.-Y."/>
            <person name="Laidlaw J."/>
            <person name="Lara F."/>
            <person name="Le T.-K."/>
            <person name="Lee S.L."/>
            <person name="Legall F.H."/>
            <person name="Lemon S.J."/>
            <person name="Lewis L.R."/>
            <person name="Li B."/>
            <person name="Liu Y."/>
            <person name="Liu Y.-S."/>
            <person name="Lopez J."/>
            <person name="Lozado R.J."/>
            <person name="Lu J."/>
            <person name="Madu R.C."/>
            <person name="Maheshwari M."/>
            <person name="Maheshwari R."/>
            <person name="Malloy K."/>
            <person name="Martinez E."/>
            <person name="Mathew T."/>
            <person name="Mercado I.C."/>
            <person name="Mercado C."/>
            <person name="Meyer B."/>
            <person name="Montgomery K."/>
            <person name="Morgan M.B."/>
            <person name="Munidasa M."/>
            <person name="Nazareth L.V."/>
            <person name="Nelson J."/>
            <person name="Ng B.M."/>
            <person name="Nguyen N.B."/>
            <person name="Nguyen P.Q."/>
            <person name="Nguyen T."/>
            <person name="Obregon M."/>
            <person name="Okwuonu G.O."/>
            <person name="Onwere C.G."/>
            <person name="Orozco G."/>
            <person name="Parra A."/>
            <person name="Patel S."/>
            <person name="Patil S."/>
            <person name="Perez A."/>
            <person name="Perez Y."/>
            <person name="Pham C."/>
            <person name="Primus E.L."/>
            <person name="Pu L.-L."/>
            <person name="Puazo M."/>
            <person name="Qin X."/>
            <person name="Quiroz J.B."/>
            <person name="Reese J."/>
            <person name="Richards S."/>
            <person name="Rives C.M."/>
            <person name="Robberts R."/>
            <person name="Ruiz S.J."/>
            <person name="Ruiz M.J."/>
            <person name="Santibanez J."/>
            <person name="Schneider B.W."/>
            <person name="Sisson I."/>
            <person name="Smith M."/>
            <person name="Sodergren E."/>
            <person name="Song X.-Z."/>
            <person name="Song B.B."/>
            <person name="Summersgill H."/>
            <person name="Thelus R."/>
            <person name="Thornton R.D."/>
            <person name="Trejos Z.Y."/>
            <person name="Usmani K."/>
            <person name="Vattathil S."/>
            <person name="Villasana D."/>
            <person name="Walker D.L."/>
            <person name="Wang S."/>
            <person name="Wang K."/>
            <person name="White C.S."/>
            <person name="Williams A.C."/>
            <person name="Williamson J."/>
            <person name="Wilson K."/>
            <person name="Woghiren I.O."/>
            <person name="Woodworth J.R."/>
            <person name="Worley K.C."/>
            <person name="Wright R.A."/>
            <person name="Wu W."/>
            <person name="Young L."/>
            <person name="Zhang L."/>
            <person name="Zhang J."/>
            <person name="Zhu Y."/>
            <person name="Muzny D.M."/>
            <person name="Weinstock G."/>
            <person name="Gibbs R.A."/>
        </authorList>
    </citation>
    <scope>NUCLEOTIDE SEQUENCE [LARGE SCALE GENOMIC DNA]</scope>
    <source>
        <strain evidence="3">LSR1</strain>
    </source>
</reference>
<reference evidence="2" key="2">
    <citation type="submission" date="2022-06" db="UniProtKB">
        <authorList>
            <consortium name="EnsemblMetazoa"/>
        </authorList>
    </citation>
    <scope>IDENTIFICATION</scope>
</reference>
<dbReference type="AlphaFoldDB" id="A0A8R2B1U5"/>
<dbReference type="KEGG" id="api:103308608"/>
<dbReference type="Pfam" id="PF21788">
    <property type="entry name" value="TNP-like_GBD"/>
    <property type="match status" value="1"/>
</dbReference>
<dbReference type="InterPro" id="IPR048366">
    <property type="entry name" value="TNP-like_GBD"/>
</dbReference>
<proteinExistence type="predicted"/>
<organism evidence="2 3">
    <name type="scientific">Acyrthosiphon pisum</name>
    <name type="common">Pea aphid</name>
    <dbReference type="NCBI Taxonomy" id="7029"/>
    <lineage>
        <taxon>Eukaryota</taxon>
        <taxon>Metazoa</taxon>
        <taxon>Ecdysozoa</taxon>
        <taxon>Arthropoda</taxon>
        <taxon>Hexapoda</taxon>
        <taxon>Insecta</taxon>
        <taxon>Pterygota</taxon>
        <taxon>Neoptera</taxon>
        <taxon>Paraneoptera</taxon>
        <taxon>Hemiptera</taxon>
        <taxon>Sternorrhyncha</taxon>
        <taxon>Aphidomorpha</taxon>
        <taxon>Aphidoidea</taxon>
        <taxon>Aphididae</taxon>
        <taxon>Macrosiphini</taxon>
        <taxon>Acyrthosiphon</taxon>
    </lineage>
</organism>
<evidence type="ECO:0000313" key="3">
    <source>
        <dbReference type="Proteomes" id="UP000007819"/>
    </source>
</evidence>
<sequence length="141" mass="15990">MAKGKPLVCGLIMDEMYIKENIRYNEKVNLVNTVLSFVHDKGICVKTFTFDGAAIDISMSACLGANLTMPYPAHMLKLCRNTLGDWGVLYDKSGELIKWDYFKELVSIQDKAGLHCGTKMRSRHINYQKEKIVMRQNGVPI</sequence>
<dbReference type="OrthoDB" id="6629190at2759"/>
<dbReference type="Proteomes" id="UP000007819">
    <property type="component" value="Chromosome X"/>
</dbReference>
<evidence type="ECO:0000313" key="2">
    <source>
        <dbReference type="EnsemblMetazoa" id="XP_008180517.1"/>
    </source>
</evidence>
<protein>
    <recommendedName>
        <fullName evidence="1">Transposable element P transposase-like GTP-binding insertion domain-containing protein</fullName>
    </recommendedName>
</protein>
<feature type="domain" description="Transposable element P transposase-like GTP-binding insertion" evidence="1">
    <location>
        <begin position="73"/>
        <end position="133"/>
    </location>
</feature>
<evidence type="ECO:0000259" key="1">
    <source>
        <dbReference type="Pfam" id="PF21788"/>
    </source>
</evidence>
<dbReference type="RefSeq" id="XP_008180517.1">
    <property type="nucleotide sequence ID" value="XM_008182295.1"/>
</dbReference>